<dbReference type="Proteomes" id="UP001651158">
    <property type="component" value="Unassembled WGS sequence"/>
</dbReference>
<evidence type="ECO:0000256" key="9">
    <source>
        <dbReference type="ARBA" id="ARBA00023211"/>
    </source>
</evidence>
<keyword evidence="10" id="KW-0456">Lyase</keyword>
<comment type="similarity">
    <text evidence="2 11">Belongs to the ENDOU family.</text>
</comment>
<evidence type="ECO:0000256" key="5">
    <source>
        <dbReference type="ARBA" id="ARBA00022723"/>
    </source>
</evidence>
<evidence type="ECO:0000256" key="8">
    <source>
        <dbReference type="ARBA" id="ARBA00022884"/>
    </source>
</evidence>
<feature type="domain" description="EndoU" evidence="12">
    <location>
        <begin position="25"/>
        <end position="284"/>
    </location>
</feature>
<comment type="caution">
    <text evidence="13">The sequence shown here is derived from an EMBL/GenBank/DDBJ whole genome shotgun (WGS) entry which is preliminary data.</text>
</comment>
<keyword evidence="4 11" id="KW-0540">Nuclease</keyword>
<dbReference type="PANTHER" id="PTHR12439">
    <property type="entry name" value="PLACENTAL PROTEIN 11-RELATED"/>
    <property type="match status" value="1"/>
</dbReference>
<evidence type="ECO:0000259" key="12">
    <source>
        <dbReference type="PROSITE" id="PS51959"/>
    </source>
</evidence>
<name>A0ABR4Q3Q5_9CEST</name>
<reference evidence="13 14" key="1">
    <citation type="journal article" date="2022" name="Front. Cell. Infect. Microbiol.">
        <title>The Genomes of Two Strains of Taenia crassiceps the Animal Model for the Study of Human Cysticercosis.</title>
        <authorList>
            <person name="Bobes R.J."/>
            <person name="Estrada K."/>
            <person name="Rios-Valencia D.G."/>
            <person name="Calderon-Gallegos A."/>
            <person name="de la Torre P."/>
            <person name="Carrero J.C."/>
            <person name="Sanchez-Flores A."/>
            <person name="Laclette J.P."/>
        </authorList>
    </citation>
    <scope>NUCLEOTIDE SEQUENCE [LARGE SCALE GENOMIC DNA]</scope>
    <source>
        <strain evidence="13">WFUcys</strain>
    </source>
</reference>
<keyword evidence="8 11" id="KW-0694">RNA-binding</keyword>
<feature type="chain" id="PRO_5044999077" description="Uridylate-specific endoribonuclease" evidence="11">
    <location>
        <begin position="21"/>
        <end position="360"/>
    </location>
</feature>
<comment type="subunit">
    <text evidence="3 11">Monomer.</text>
</comment>
<evidence type="ECO:0000256" key="10">
    <source>
        <dbReference type="ARBA" id="ARBA00023239"/>
    </source>
</evidence>
<accession>A0ABR4Q3Q5</accession>
<dbReference type="InterPro" id="IPR037227">
    <property type="entry name" value="EndoU-like"/>
</dbReference>
<evidence type="ECO:0000313" key="13">
    <source>
        <dbReference type="EMBL" id="KAL5104254.1"/>
    </source>
</evidence>
<keyword evidence="11" id="KW-0732">Signal</keyword>
<keyword evidence="7 11" id="KW-0378">Hydrolase</keyword>
<evidence type="ECO:0000256" key="2">
    <source>
        <dbReference type="ARBA" id="ARBA00010168"/>
    </source>
</evidence>
<sequence length="360" mass="41031">MSHLYVLLAVTLLAIVPANAEVVYADADLAYLVSRIWIVDPNRLRVGKDIQVDWQGVAGSKDAAPKTLIASTSKCFKDNAVSQAFVALLDNYNLRVGFPEVETPEKRKEIDQFLDALLNTTTMRSFHTYLVSLRIANPVLAEFKAELYRIWFASYKRQTKGDSSPFEHVFVGEAKGKKLLGMNSWITFCLKEKEGLLNYYGYNRQKARLSDFRRSIRFDLLNDYLKSRSTIVLGSSVEFEFGLFTTIFLRAMDLFYGRSQWPPFLVNLWDKNAFVNEAVYVAAKVSLMSLAVRMRPASLLQRFWQGLEAAVRSGSFVWIILWEGTLDFHLEVSKLQRLGRRPVKLPEAGDVGSVQLRQVD</sequence>
<dbReference type="InterPro" id="IPR018998">
    <property type="entry name" value="EndoU_C"/>
</dbReference>
<evidence type="ECO:0000256" key="6">
    <source>
        <dbReference type="ARBA" id="ARBA00022759"/>
    </source>
</evidence>
<organism evidence="13 14">
    <name type="scientific">Taenia crassiceps</name>
    <dbReference type="NCBI Taxonomy" id="6207"/>
    <lineage>
        <taxon>Eukaryota</taxon>
        <taxon>Metazoa</taxon>
        <taxon>Spiralia</taxon>
        <taxon>Lophotrochozoa</taxon>
        <taxon>Platyhelminthes</taxon>
        <taxon>Cestoda</taxon>
        <taxon>Eucestoda</taxon>
        <taxon>Cyclophyllidea</taxon>
        <taxon>Taeniidae</taxon>
        <taxon>Taenia</taxon>
    </lineage>
</organism>
<evidence type="ECO:0000256" key="3">
    <source>
        <dbReference type="ARBA" id="ARBA00011245"/>
    </source>
</evidence>
<keyword evidence="5 11" id="KW-0479">Metal-binding</keyword>
<feature type="signal peptide" evidence="11">
    <location>
        <begin position="1"/>
        <end position="20"/>
    </location>
</feature>
<dbReference type="CDD" id="cd21159">
    <property type="entry name" value="XendoU"/>
    <property type="match status" value="1"/>
</dbReference>
<protein>
    <recommendedName>
        <fullName evidence="11">Uridylate-specific endoribonuclease</fullName>
        <ecNumber evidence="11">4.6.1.-</ecNumber>
    </recommendedName>
</protein>
<comment type="cofactor">
    <cofactor evidence="1 11">
        <name>Mn(2+)</name>
        <dbReference type="ChEBI" id="CHEBI:29035"/>
    </cofactor>
</comment>
<evidence type="ECO:0000313" key="14">
    <source>
        <dbReference type="Proteomes" id="UP001651158"/>
    </source>
</evidence>
<dbReference type="SUPFAM" id="SSF142877">
    <property type="entry name" value="EndoU-like"/>
    <property type="match status" value="1"/>
</dbReference>
<proteinExistence type="inferred from homology"/>
<evidence type="ECO:0000256" key="4">
    <source>
        <dbReference type="ARBA" id="ARBA00022722"/>
    </source>
</evidence>
<evidence type="ECO:0000256" key="1">
    <source>
        <dbReference type="ARBA" id="ARBA00001936"/>
    </source>
</evidence>
<dbReference type="EC" id="4.6.1.-" evidence="11"/>
<dbReference type="PANTHER" id="PTHR12439:SF11">
    <property type="entry name" value="URIDYLATE-SPECIFIC ENDORIBONUCLEASE"/>
    <property type="match status" value="1"/>
</dbReference>
<dbReference type="PROSITE" id="PS51959">
    <property type="entry name" value="ENDOU"/>
    <property type="match status" value="1"/>
</dbReference>
<keyword evidence="6 11" id="KW-0255">Endonuclease</keyword>
<dbReference type="InterPro" id="IPR039787">
    <property type="entry name" value="ENDOU"/>
</dbReference>
<keyword evidence="9 11" id="KW-0464">Manganese</keyword>
<dbReference type="EMBL" id="JAKROA010000013">
    <property type="protein sequence ID" value="KAL5104254.1"/>
    <property type="molecule type" value="Genomic_DNA"/>
</dbReference>
<evidence type="ECO:0000256" key="11">
    <source>
        <dbReference type="RuleBase" id="RU367085"/>
    </source>
</evidence>
<evidence type="ECO:0000256" key="7">
    <source>
        <dbReference type="ARBA" id="ARBA00022801"/>
    </source>
</evidence>
<keyword evidence="14" id="KW-1185">Reference proteome</keyword>
<gene>
    <name evidence="13" type="ORF">TcWFU_004207</name>
</gene>
<dbReference type="Pfam" id="PF09412">
    <property type="entry name" value="XendoU"/>
    <property type="match status" value="1"/>
</dbReference>
<comment type="catalytic activity">
    <reaction evidence="11">
        <text>ribonucleotidyl-uridine-RNA = a 5'-end dephospho-uridine-RNA + a 3'-end 2',3'-cyclophospho-ribonucleotide-RNA</text>
        <dbReference type="Rhea" id="RHEA:67792"/>
        <dbReference type="Rhea" id="RHEA-COMP:10464"/>
        <dbReference type="Rhea" id="RHEA-COMP:17354"/>
        <dbReference type="Rhea" id="RHEA-COMP:17356"/>
        <dbReference type="ChEBI" id="CHEBI:83064"/>
        <dbReference type="ChEBI" id="CHEBI:173117"/>
        <dbReference type="ChEBI" id="CHEBI:173224"/>
    </reaction>
</comment>